<gene>
    <name evidence="1" type="ORF">HCB49_12890</name>
</gene>
<sequence length="146" mass="16765">MATKRQLLADEAHKARTIEQDRVKEILVANGTWSTALYPLLETYLDAFEIYFVMYNDWRSIGFKATKRHRNKAGATNEVKHPLAQQVETWSLKKAKYLNQLGLDSKNKKLKNTGQLIAEKTNVSKKEKNNKLVDFKKRHMAGGNTS</sequence>
<dbReference type="EMBL" id="JAARZC010000005">
    <property type="protein sequence ID" value="MBC2250887.1"/>
    <property type="molecule type" value="Genomic_DNA"/>
</dbReference>
<dbReference type="AlphaFoldDB" id="A0A7X0ZEZ5"/>
<proteinExistence type="predicted"/>
<organism evidence="1 2">
    <name type="scientific">Listeria cossartiae subsp. cayugensis</name>
    <dbReference type="NCBI Taxonomy" id="2713505"/>
    <lineage>
        <taxon>Bacteria</taxon>
        <taxon>Bacillati</taxon>
        <taxon>Bacillota</taxon>
        <taxon>Bacilli</taxon>
        <taxon>Bacillales</taxon>
        <taxon>Listeriaceae</taxon>
        <taxon>Listeria</taxon>
        <taxon>Listeria cossartiae</taxon>
    </lineage>
</organism>
<accession>A0A7X0ZEZ5</accession>
<evidence type="ECO:0000313" key="1">
    <source>
        <dbReference type="EMBL" id="MBC2250887.1"/>
    </source>
</evidence>
<evidence type="ECO:0000313" key="2">
    <source>
        <dbReference type="Proteomes" id="UP000559864"/>
    </source>
</evidence>
<dbReference type="RefSeq" id="WP_061399235.1">
    <property type="nucleotide sequence ID" value="NZ_JAARZC010000005.1"/>
</dbReference>
<dbReference type="InterPro" id="IPR006448">
    <property type="entry name" value="Phage_term_ssu_P27"/>
</dbReference>
<dbReference type="Pfam" id="PF05119">
    <property type="entry name" value="Terminase_4"/>
    <property type="match status" value="1"/>
</dbReference>
<comment type="caution">
    <text evidence="1">The sequence shown here is derived from an EMBL/GenBank/DDBJ whole genome shotgun (WGS) entry which is preliminary data.</text>
</comment>
<reference evidence="1 2" key="1">
    <citation type="submission" date="2020-03" db="EMBL/GenBank/DDBJ databases">
        <title>Soil Listeria distribution.</title>
        <authorList>
            <person name="Liao J."/>
            <person name="Wiedmann M."/>
        </authorList>
    </citation>
    <scope>NUCLEOTIDE SEQUENCE [LARGE SCALE GENOMIC DNA]</scope>
    <source>
        <strain evidence="1 2">FSL L7-0123</strain>
    </source>
</reference>
<dbReference type="Proteomes" id="UP000559864">
    <property type="component" value="Unassembled WGS sequence"/>
</dbReference>
<name>A0A7X0ZEZ5_9LIST</name>
<dbReference type="GeneID" id="86845157"/>
<protein>
    <submittedName>
        <fullName evidence="1">P27 family phage terminase small subunit</fullName>
    </submittedName>
</protein>